<accession>A0ABD0KV32</accession>
<gene>
    <name evidence="2" type="ORF">BaRGS_00017922</name>
</gene>
<dbReference type="Proteomes" id="UP001519460">
    <property type="component" value="Unassembled WGS sequence"/>
</dbReference>
<dbReference type="EMBL" id="JACVVK020000122">
    <property type="protein sequence ID" value="KAK7490866.1"/>
    <property type="molecule type" value="Genomic_DNA"/>
</dbReference>
<evidence type="ECO:0000313" key="2">
    <source>
        <dbReference type="EMBL" id="KAK7490866.1"/>
    </source>
</evidence>
<keyword evidence="3" id="KW-1185">Reference proteome</keyword>
<reference evidence="2 3" key="1">
    <citation type="journal article" date="2023" name="Sci. Data">
        <title>Genome assembly of the Korean intertidal mud-creeper Batillaria attramentaria.</title>
        <authorList>
            <person name="Patra A.K."/>
            <person name="Ho P.T."/>
            <person name="Jun S."/>
            <person name="Lee S.J."/>
            <person name="Kim Y."/>
            <person name="Won Y.J."/>
        </authorList>
    </citation>
    <scope>NUCLEOTIDE SEQUENCE [LARGE SCALE GENOMIC DNA]</scope>
    <source>
        <strain evidence="2">Wonlab-2016</strain>
    </source>
</reference>
<dbReference type="AlphaFoldDB" id="A0ABD0KV32"/>
<feature type="compositionally biased region" description="Basic residues" evidence="1">
    <location>
        <begin position="79"/>
        <end position="89"/>
    </location>
</feature>
<protein>
    <submittedName>
        <fullName evidence="2">Uncharacterized protein</fullName>
    </submittedName>
</protein>
<proteinExistence type="predicted"/>
<name>A0ABD0KV32_9CAEN</name>
<comment type="caution">
    <text evidence="2">The sequence shown here is derived from an EMBL/GenBank/DDBJ whole genome shotgun (WGS) entry which is preliminary data.</text>
</comment>
<organism evidence="2 3">
    <name type="scientific">Batillaria attramentaria</name>
    <dbReference type="NCBI Taxonomy" id="370345"/>
    <lineage>
        <taxon>Eukaryota</taxon>
        <taxon>Metazoa</taxon>
        <taxon>Spiralia</taxon>
        <taxon>Lophotrochozoa</taxon>
        <taxon>Mollusca</taxon>
        <taxon>Gastropoda</taxon>
        <taxon>Caenogastropoda</taxon>
        <taxon>Sorbeoconcha</taxon>
        <taxon>Cerithioidea</taxon>
        <taxon>Batillariidae</taxon>
        <taxon>Batillaria</taxon>
    </lineage>
</organism>
<feature type="region of interest" description="Disordered" evidence="1">
    <location>
        <begin position="61"/>
        <end position="89"/>
    </location>
</feature>
<sequence>MHRPVAKRWTLYLAPHEVPAFRRNKDGKRTQSCKLARPHRVQRRGVTSLFPPALLEEARHPEYTPPDKIVPALYDPRPRSRVTKRGPLQ</sequence>
<evidence type="ECO:0000256" key="1">
    <source>
        <dbReference type="SAM" id="MobiDB-lite"/>
    </source>
</evidence>
<evidence type="ECO:0000313" key="3">
    <source>
        <dbReference type="Proteomes" id="UP001519460"/>
    </source>
</evidence>